<feature type="compositionally biased region" description="Polar residues" evidence="5">
    <location>
        <begin position="915"/>
        <end position="925"/>
    </location>
</feature>
<dbReference type="SUPFAM" id="SSF50985">
    <property type="entry name" value="RCC1/BLIP-II"/>
    <property type="match status" value="1"/>
</dbReference>
<feature type="compositionally biased region" description="Basic and acidic residues" evidence="5">
    <location>
        <begin position="453"/>
        <end position="467"/>
    </location>
</feature>
<evidence type="ECO:0000313" key="7">
    <source>
        <dbReference type="EMBL" id="TNV85412.1"/>
    </source>
</evidence>
<accession>A0A8J8T7K3</accession>
<dbReference type="PROSITE" id="PS00626">
    <property type="entry name" value="RCC1_2"/>
    <property type="match status" value="2"/>
</dbReference>
<evidence type="ECO:0000259" key="6">
    <source>
        <dbReference type="Pfam" id="PF25390"/>
    </source>
</evidence>
<comment type="caution">
    <text evidence="7">The sequence shown here is derived from an EMBL/GenBank/DDBJ whole genome shotgun (WGS) entry which is preliminary data.</text>
</comment>
<feature type="region of interest" description="Disordered" evidence="5">
    <location>
        <begin position="915"/>
        <end position="940"/>
    </location>
</feature>
<evidence type="ECO:0000256" key="2">
    <source>
        <dbReference type="ARBA" id="ARBA00022737"/>
    </source>
</evidence>
<sequence length="1155" mass="132182">MHLQNDNRHPSPDKNVVKKGYTEFFSWGNDEEGQLGHGHDGVDRKKIFNLPKSLSFEVVIKQVACGAAHTAFISNQGYIFSFGSNSDGQLGINDQAVPFSTAPLLVSDLVQLQVNPVAISCGGFHTAVVASTGDVYLWGRNTYGQCGRSPSTGGIHSQFLFSPQRLQMEIQRNFKAVDCGDQHTALITPSGDLYTFGDNSEGQLGLGIDYKTFTEKATLVTGIMDRVQEVAAGYRHTLVLTERGSVYGMGTNRRHELGLNNGQQKSLAPVKIQALDLYNVIRIKAGSFSAALTSDNDIVLWGTGEFGQVQIPIKIMAEGVRFREIALGKGKDSFGSAIDIDGFLYTWGDNSSGQLGQGDFAPKRAPSKINHLKKKRVNMVQCGSNFIVALGKEVPEGYIKPKRTRREKREEPVPQKPHMPQIDLFQNPQHNQSLRSKSSGAYGQPKAQPLRNRSTEKDKFNNSRDQEQQSSFHNNNRFTLAQPEPHHIQPLRSTSGPYHQEVSPTTKFDERGREFSLIRQLERELAEKDSELLQHRRHAAMITDHNTQLSVLMQENEQLMEALHKEQDKSYKLLRDLHQQMQENKGLKQVCEEQKAEVDSLRIERHKMHEVQGENERLKMEIQGMAKYIQEQESGMDQHRERIRETEKAVAMQLEQQRVLEAGLDKARHENSEVKRSLQATSERLASAESQLQYQIKENEDLKHDNTVLYQKNISNKERLDKVHNEIEELKRFIETEKALNSQLDQDNQRLQSKLLHSEDMLKSERERVAQKDRSIDELVRQRDMIKSEHEGHLCERKAEYDNLKRAFDELHYESENLRRTINSKAEEIQSLTRLVNQQSHTNDQLTESIRRLEETIKDVEEKNKRLVDLLNANIYSKAEQYKEKVMNKLLDNRAPSLITQPPAISPINFNQSIHIQPNSSTSANPLRKSGEAEPSPIRLQRIVCEDQEMKVRERERYLKLAEKITNRQIFGGSTAPEEPHQRSQENSQERYKSPYTFMQGSRNERQPAFEETHPADQTYGSNKPPSHEARQQDATRSFKVAEVIKTPNRFGFVPQLPLEQTLQQPFSGESSPERIAQALKQNSPLRRKLANDALTRPVSADDHAINPVPSKITHTLITHELNELRSQVHRMQRDKNDLEVRLQEYEQQRYRQNY</sequence>
<keyword evidence="2" id="KW-0677">Repeat</keyword>
<feature type="coiled-coil region" evidence="4">
    <location>
        <begin position="734"/>
        <end position="873"/>
    </location>
</feature>
<feature type="repeat" description="RCC1" evidence="3">
    <location>
        <begin position="133"/>
        <end position="190"/>
    </location>
</feature>
<evidence type="ECO:0000256" key="4">
    <source>
        <dbReference type="SAM" id="Coils"/>
    </source>
</evidence>
<feature type="region of interest" description="Disordered" evidence="5">
    <location>
        <begin position="399"/>
        <end position="473"/>
    </location>
</feature>
<feature type="repeat" description="RCC1" evidence="3">
    <location>
        <begin position="77"/>
        <end position="132"/>
    </location>
</feature>
<gene>
    <name evidence="7" type="ORF">FGO68_gene13274</name>
</gene>
<feature type="repeat" description="RCC1" evidence="3">
    <location>
        <begin position="191"/>
        <end position="243"/>
    </location>
</feature>
<name>A0A8J8T7K3_HALGN</name>
<dbReference type="PANTHER" id="PTHR45982:SF1">
    <property type="entry name" value="REGULATOR OF CHROMOSOME CONDENSATION"/>
    <property type="match status" value="1"/>
</dbReference>
<feature type="domain" description="RCC1-like" evidence="6">
    <location>
        <begin position="24"/>
        <end position="389"/>
    </location>
</feature>
<dbReference type="PRINTS" id="PR00633">
    <property type="entry name" value="RCCNDNSATION"/>
</dbReference>
<organism evidence="7 8">
    <name type="scientific">Halteria grandinella</name>
    <dbReference type="NCBI Taxonomy" id="5974"/>
    <lineage>
        <taxon>Eukaryota</taxon>
        <taxon>Sar</taxon>
        <taxon>Alveolata</taxon>
        <taxon>Ciliophora</taxon>
        <taxon>Intramacronucleata</taxon>
        <taxon>Spirotrichea</taxon>
        <taxon>Stichotrichia</taxon>
        <taxon>Sporadotrichida</taxon>
        <taxon>Halteriidae</taxon>
        <taxon>Halteria</taxon>
    </lineage>
</organism>
<protein>
    <recommendedName>
        <fullName evidence="6">RCC1-like domain-containing protein</fullName>
    </recommendedName>
</protein>
<dbReference type="InterPro" id="IPR051553">
    <property type="entry name" value="Ran_GTPase-activating"/>
</dbReference>
<evidence type="ECO:0000256" key="3">
    <source>
        <dbReference type="PROSITE-ProRule" id="PRU00235"/>
    </source>
</evidence>
<dbReference type="EMBL" id="RRYP01001851">
    <property type="protein sequence ID" value="TNV85412.1"/>
    <property type="molecule type" value="Genomic_DNA"/>
</dbReference>
<keyword evidence="4" id="KW-0175">Coiled coil</keyword>
<feature type="coiled-coil region" evidence="4">
    <location>
        <begin position="518"/>
        <end position="705"/>
    </location>
</feature>
<dbReference type="Pfam" id="PF25390">
    <property type="entry name" value="WD40_RLD"/>
    <property type="match status" value="1"/>
</dbReference>
<reference evidence="7" key="1">
    <citation type="submission" date="2019-06" db="EMBL/GenBank/DDBJ databases">
        <authorList>
            <person name="Zheng W."/>
        </authorList>
    </citation>
    <scope>NUCLEOTIDE SEQUENCE</scope>
    <source>
        <strain evidence="7">QDHG01</strain>
    </source>
</reference>
<feature type="compositionally biased region" description="Polar residues" evidence="5">
    <location>
        <begin position="491"/>
        <end position="506"/>
    </location>
</feature>
<dbReference type="AlphaFoldDB" id="A0A8J8T7K3"/>
<feature type="compositionally biased region" description="Polar residues" evidence="5">
    <location>
        <begin position="424"/>
        <end position="441"/>
    </location>
</feature>
<proteinExistence type="predicted"/>
<feature type="coiled-coil region" evidence="4">
    <location>
        <begin position="1122"/>
        <end position="1149"/>
    </location>
</feature>
<dbReference type="Gene3D" id="2.130.10.30">
    <property type="entry name" value="Regulator of chromosome condensation 1/beta-lactamase-inhibitor protein II"/>
    <property type="match status" value="2"/>
</dbReference>
<feature type="repeat" description="RCC1" evidence="3">
    <location>
        <begin position="244"/>
        <end position="296"/>
    </location>
</feature>
<dbReference type="OrthoDB" id="406819at2759"/>
<dbReference type="InterPro" id="IPR058923">
    <property type="entry name" value="RCC1-like_dom"/>
</dbReference>
<keyword evidence="8" id="KW-1185">Reference proteome</keyword>
<feature type="repeat" description="RCC1" evidence="3">
    <location>
        <begin position="342"/>
        <end position="393"/>
    </location>
</feature>
<feature type="compositionally biased region" description="Basic and acidic residues" evidence="5">
    <location>
        <begin position="1003"/>
        <end position="1015"/>
    </location>
</feature>
<feature type="compositionally biased region" description="Basic and acidic residues" evidence="5">
    <location>
        <begin position="978"/>
        <end position="993"/>
    </location>
</feature>
<feature type="region of interest" description="Disordered" evidence="5">
    <location>
        <begin position="970"/>
        <end position="1036"/>
    </location>
</feature>
<dbReference type="PANTHER" id="PTHR45982">
    <property type="entry name" value="REGULATOR OF CHROMOSOME CONDENSATION"/>
    <property type="match status" value="1"/>
</dbReference>
<evidence type="ECO:0000313" key="8">
    <source>
        <dbReference type="Proteomes" id="UP000785679"/>
    </source>
</evidence>
<evidence type="ECO:0000256" key="5">
    <source>
        <dbReference type="SAM" id="MobiDB-lite"/>
    </source>
</evidence>
<dbReference type="InterPro" id="IPR000408">
    <property type="entry name" value="Reg_chr_condens"/>
</dbReference>
<dbReference type="PROSITE" id="PS50012">
    <property type="entry name" value="RCC1_3"/>
    <property type="match status" value="6"/>
</dbReference>
<feature type="region of interest" description="Disordered" evidence="5">
    <location>
        <begin position="487"/>
        <end position="508"/>
    </location>
</feature>
<keyword evidence="1" id="KW-0344">Guanine-nucleotide releasing factor</keyword>
<dbReference type="Proteomes" id="UP000785679">
    <property type="component" value="Unassembled WGS sequence"/>
</dbReference>
<feature type="repeat" description="RCC1" evidence="3">
    <location>
        <begin position="22"/>
        <end position="76"/>
    </location>
</feature>
<dbReference type="InterPro" id="IPR009091">
    <property type="entry name" value="RCC1/BLIP-II"/>
</dbReference>
<evidence type="ECO:0000256" key="1">
    <source>
        <dbReference type="ARBA" id="ARBA00022658"/>
    </source>
</evidence>